<feature type="compositionally biased region" description="Polar residues" evidence="1">
    <location>
        <begin position="146"/>
        <end position="160"/>
    </location>
</feature>
<feature type="transmembrane region" description="Helical" evidence="2">
    <location>
        <begin position="56"/>
        <end position="76"/>
    </location>
</feature>
<reference evidence="4" key="1">
    <citation type="submission" date="2022-11" db="UniProtKB">
        <authorList>
            <consortium name="WormBaseParasite"/>
        </authorList>
    </citation>
    <scope>IDENTIFICATION</scope>
</reference>
<evidence type="ECO:0000256" key="2">
    <source>
        <dbReference type="SAM" id="Phobius"/>
    </source>
</evidence>
<keyword evidence="2" id="KW-1133">Transmembrane helix</keyword>
<keyword evidence="2" id="KW-0812">Transmembrane</keyword>
<dbReference type="Proteomes" id="UP000887581">
    <property type="component" value="Unplaced"/>
</dbReference>
<accession>A0A915PG18</accession>
<feature type="transmembrane region" description="Helical" evidence="2">
    <location>
        <begin position="88"/>
        <end position="110"/>
    </location>
</feature>
<evidence type="ECO:0000313" key="4">
    <source>
        <dbReference type="WBParaSite" id="sdigi.contig15.g1465.t1"/>
    </source>
</evidence>
<feature type="transmembrane region" description="Helical" evidence="2">
    <location>
        <begin position="116"/>
        <end position="133"/>
    </location>
</feature>
<keyword evidence="2" id="KW-0472">Membrane</keyword>
<feature type="transmembrane region" description="Helical" evidence="2">
    <location>
        <begin position="29"/>
        <end position="50"/>
    </location>
</feature>
<dbReference type="AlphaFoldDB" id="A0A915PG18"/>
<name>A0A915PG18_9BILA</name>
<organism evidence="3 4">
    <name type="scientific">Setaria digitata</name>
    <dbReference type="NCBI Taxonomy" id="48799"/>
    <lineage>
        <taxon>Eukaryota</taxon>
        <taxon>Metazoa</taxon>
        <taxon>Ecdysozoa</taxon>
        <taxon>Nematoda</taxon>
        <taxon>Chromadorea</taxon>
        <taxon>Rhabditida</taxon>
        <taxon>Spirurina</taxon>
        <taxon>Spiruromorpha</taxon>
        <taxon>Filarioidea</taxon>
        <taxon>Setariidae</taxon>
        <taxon>Setaria</taxon>
    </lineage>
</organism>
<proteinExistence type="predicted"/>
<feature type="compositionally biased region" description="Basic and acidic residues" evidence="1">
    <location>
        <begin position="162"/>
        <end position="178"/>
    </location>
</feature>
<protein>
    <submittedName>
        <fullName evidence="4">Uncharacterized protein</fullName>
    </submittedName>
</protein>
<feature type="region of interest" description="Disordered" evidence="1">
    <location>
        <begin position="144"/>
        <end position="187"/>
    </location>
</feature>
<dbReference type="WBParaSite" id="sdigi.contig15.g1465.t1">
    <property type="protein sequence ID" value="sdigi.contig15.g1465.t1"/>
    <property type="gene ID" value="sdigi.contig15.g1465"/>
</dbReference>
<keyword evidence="3" id="KW-1185">Reference proteome</keyword>
<sequence length="343" mass="38241">MPSGNGDSVIKSYRNQEQQWRSAEENPTWLHLIVSIHAVSALSLCVFTVLGYVASTIPMTLVVLFIFQMFAAILGLKAIERSQREYRSLYKTVNAVTAASATIWSIFLFINVEQHSVYVPVVLLILALFSKSFDNEQLKRMKEVNSNESLNDSTGSVKSQSRQKDSTGMRTDVSEKQRQSQSETVNEGLKTLRSAAGAEIDAGGNWPKLKKETIVVFEFNEVARPQETTDRMKYSNAIPFNRDQSKEHYFGSKWTGFCSLAAVNECSVAPSSLGRAGRDRLRSKLLIKKYRNKKSKMPYEYAAVLSAGKLCVSRTSVNDCVKVGEGRVSVRICGEDVTWAMSG</sequence>
<evidence type="ECO:0000313" key="3">
    <source>
        <dbReference type="Proteomes" id="UP000887581"/>
    </source>
</evidence>
<evidence type="ECO:0000256" key="1">
    <source>
        <dbReference type="SAM" id="MobiDB-lite"/>
    </source>
</evidence>